<reference evidence="3" key="1">
    <citation type="submission" date="2020-12" db="EMBL/GenBank/DDBJ databases">
        <title>Prauserella sp. ASG 168, a novel actinomycete isolated from cave rock.</title>
        <authorList>
            <person name="Suriyachadkun C."/>
        </authorList>
    </citation>
    <scope>NUCLEOTIDE SEQUENCE</scope>
    <source>
        <strain evidence="3">ASG 168</strain>
    </source>
</reference>
<dbReference type="Gene3D" id="3.40.630.30">
    <property type="match status" value="1"/>
</dbReference>
<gene>
    <name evidence="3" type="ORF">JHE00_27750</name>
</gene>
<dbReference type="EMBL" id="JAENJH010000009">
    <property type="protein sequence ID" value="MBK1788140.1"/>
    <property type="molecule type" value="Genomic_DNA"/>
</dbReference>
<sequence length="306" mass="33265">MTAVPTLRTDRLVLRGLHSRDTGAVTGLFADPALSRFLRSDLTDPGQCAEMIERRLGYKGPPGTGHWVLELEGRMIGLAHLRPSSELPGEAVEIGWFCDRAHGGEGFATEAAAALLRHGFGSLGLPAVWALIHEDNTASLNLARRLGFADVGGGDHYGAPHRVTVALPERHGRLHHVELWVPDLAAAERSFGWLLTELGWTEYQRWSAGVSWRLGDTYVVVERSPALSAAEHERTRPGLNHLALHVASTERVDELAAAAGEHGWWPMFADAYPHAGGADHYAAYLHNAHGFEVELVATPRGLHPIG</sequence>
<dbReference type="RefSeq" id="WP_200323674.1">
    <property type="nucleotide sequence ID" value="NZ_JAENJH010000009.1"/>
</dbReference>
<proteinExistence type="predicted"/>
<evidence type="ECO:0000313" key="4">
    <source>
        <dbReference type="Proteomes" id="UP000635245"/>
    </source>
</evidence>
<dbReference type="InterPro" id="IPR051531">
    <property type="entry name" value="N-acetyltransferase"/>
</dbReference>
<dbReference type="SUPFAM" id="SSF55729">
    <property type="entry name" value="Acyl-CoA N-acyltransferases (Nat)"/>
    <property type="match status" value="1"/>
</dbReference>
<keyword evidence="4" id="KW-1185">Reference proteome</keyword>
<dbReference type="Pfam" id="PF13302">
    <property type="entry name" value="Acetyltransf_3"/>
    <property type="match status" value="1"/>
</dbReference>
<name>A0A934V8B9_9PSEU</name>
<evidence type="ECO:0000259" key="1">
    <source>
        <dbReference type="PROSITE" id="PS51186"/>
    </source>
</evidence>
<evidence type="ECO:0000313" key="3">
    <source>
        <dbReference type="EMBL" id="MBK1788140.1"/>
    </source>
</evidence>
<dbReference type="InterPro" id="IPR016181">
    <property type="entry name" value="Acyl_CoA_acyltransferase"/>
</dbReference>
<dbReference type="AlphaFoldDB" id="A0A934V8B9"/>
<dbReference type="InterPro" id="IPR000182">
    <property type="entry name" value="GNAT_dom"/>
</dbReference>
<dbReference type="GO" id="GO:0016747">
    <property type="term" value="F:acyltransferase activity, transferring groups other than amino-acyl groups"/>
    <property type="evidence" value="ECO:0007669"/>
    <property type="project" value="InterPro"/>
</dbReference>
<dbReference type="SUPFAM" id="SSF54593">
    <property type="entry name" value="Glyoxalase/Bleomycin resistance protein/Dihydroxybiphenyl dioxygenase"/>
    <property type="match status" value="1"/>
</dbReference>
<dbReference type="InterPro" id="IPR029068">
    <property type="entry name" value="Glyas_Bleomycin-R_OHBP_Dase"/>
</dbReference>
<protein>
    <submittedName>
        <fullName evidence="3">GNAT family N-acetyltransferase</fullName>
    </submittedName>
</protein>
<evidence type="ECO:0000259" key="2">
    <source>
        <dbReference type="PROSITE" id="PS51819"/>
    </source>
</evidence>
<dbReference type="PANTHER" id="PTHR43792:SF1">
    <property type="entry name" value="N-ACETYLTRANSFERASE DOMAIN-CONTAINING PROTEIN"/>
    <property type="match status" value="1"/>
</dbReference>
<dbReference type="Pfam" id="PF13669">
    <property type="entry name" value="Glyoxalase_4"/>
    <property type="match status" value="1"/>
</dbReference>
<organism evidence="3 4">
    <name type="scientific">Prauserella cavernicola</name>
    <dbReference type="NCBI Taxonomy" id="2800127"/>
    <lineage>
        <taxon>Bacteria</taxon>
        <taxon>Bacillati</taxon>
        <taxon>Actinomycetota</taxon>
        <taxon>Actinomycetes</taxon>
        <taxon>Pseudonocardiales</taxon>
        <taxon>Pseudonocardiaceae</taxon>
        <taxon>Prauserella</taxon>
    </lineage>
</organism>
<dbReference type="Proteomes" id="UP000635245">
    <property type="component" value="Unassembled WGS sequence"/>
</dbReference>
<comment type="caution">
    <text evidence="3">The sequence shown here is derived from an EMBL/GenBank/DDBJ whole genome shotgun (WGS) entry which is preliminary data.</text>
</comment>
<dbReference type="PANTHER" id="PTHR43792">
    <property type="entry name" value="GNAT FAMILY, PUTATIVE (AFU_ORTHOLOGUE AFUA_3G00765)-RELATED-RELATED"/>
    <property type="match status" value="1"/>
</dbReference>
<accession>A0A934V8B9</accession>
<dbReference type="PROSITE" id="PS51186">
    <property type="entry name" value="GNAT"/>
    <property type="match status" value="1"/>
</dbReference>
<feature type="domain" description="N-acetyltransferase" evidence="1">
    <location>
        <begin position="12"/>
        <end position="170"/>
    </location>
</feature>
<dbReference type="InterPro" id="IPR037523">
    <property type="entry name" value="VOC_core"/>
</dbReference>
<dbReference type="Gene3D" id="3.10.180.10">
    <property type="entry name" value="2,3-Dihydroxybiphenyl 1,2-Dioxygenase, domain 1"/>
    <property type="match status" value="1"/>
</dbReference>
<feature type="domain" description="VOC" evidence="2">
    <location>
        <begin position="173"/>
        <end position="298"/>
    </location>
</feature>
<dbReference type="PROSITE" id="PS51819">
    <property type="entry name" value="VOC"/>
    <property type="match status" value="1"/>
</dbReference>